<gene>
    <name evidence="1" type="ORF">OTU49_001903</name>
</gene>
<protein>
    <submittedName>
        <fullName evidence="1">Uncharacterized protein</fullName>
    </submittedName>
</protein>
<proteinExistence type="predicted"/>
<comment type="caution">
    <text evidence="1">The sequence shown here is derived from an EMBL/GenBank/DDBJ whole genome shotgun (WGS) entry which is preliminary data.</text>
</comment>
<keyword evidence="2" id="KW-1185">Reference proteome</keyword>
<dbReference type="EMBL" id="JARKIK010000028">
    <property type="protein sequence ID" value="KAK8742477.1"/>
    <property type="molecule type" value="Genomic_DNA"/>
</dbReference>
<dbReference type="AlphaFoldDB" id="A0AAW0XF43"/>
<evidence type="ECO:0000313" key="2">
    <source>
        <dbReference type="Proteomes" id="UP001445076"/>
    </source>
</evidence>
<evidence type="ECO:0000313" key="1">
    <source>
        <dbReference type="EMBL" id="KAK8742477.1"/>
    </source>
</evidence>
<name>A0AAW0XF43_CHEQU</name>
<dbReference type="Proteomes" id="UP001445076">
    <property type="component" value="Unassembled WGS sequence"/>
</dbReference>
<organism evidence="1 2">
    <name type="scientific">Cherax quadricarinatus</name>
    <name type="common">Australian red claw crayfish</name>
    <dbReference type="NCBI Taxonomy" id="27406"/>
    <lineage>
        <taxon>Eukaryota</taxon>
        <taxon>Metazoa</taxon>
        <taxon>Ecdysozoa</taxon>
        <taxon>Arthropoda</taxon>
        <taxon>Crustacea</taxon>
        <taxon>Multicrustacea</taxon>
        <taxon>Malacostraca</taxon>
        <taxon>Eumalacostraca</taxon>
        <taxon>Eucarida</taxon>
        <taxon>Decapoda</taxon>
        <taxon>Pleocyemata</taxon>
        <taxon>Astacidea</taxon>
        <taxon>Parastacoidea</taxon>
        <taxon>Parastacidae</taxon>
        <taxon>Cherax</taxon>
    </lineage>
</organism>
<reference evidence="1 2" key="1">
    <citation type="journal article" date="2024" name="BMC Genomics">
        <title>Genome assembly of redclaw crayfish (Cherax quadricarinatus) provides insights into its immune adaptation and hypoxia tolerance.</title>
        <authorList>
            <person name="Liu Z."/>
            <person name="Zheng J."/>
            <person name="Li H."/>
            <person name="Fang K."/>
            <person name="Wang S."/>
            <person name="He J."/>
            <person name="Zhou D."/>
            <person name="Weng S."/>
            <person name="Chi M."/>
            <person name="Gu Z."/>
            <person name="He J."/>
            <person name="Li F."/>
            <person name="Wang M."/>
        </authorList>
    </citation>
    <scope>NUCLEOTIDE SEQUENCE [LARGE SCALE GENOMIC DNA]</scope>
    <source>
        <strain evidence="1">ZL_2023a</strain>
    </source>
</reference>
<sequence length="644" mass="74604">MATQENETIIPSHTPKCLQEQGLEKLVSLVLQHSIPSSLHSTNFLQLQESYIVCDHNNKLDNILTSEGPELSHEKTLFMEHLQKLKHWWENNEWLGKQNSEIRKQIKEHFTMYLELVDPHCEFPLFRFLLQLMFSTRVLGTTDAAEFPDYPKMQIELHRNRCPAFSEVLKSLKPFGIEELSTQHIIFGDIEPWIIVIENSPFLKKVHLRQNICEEILLCIGQHCPLIDTFIVEQLLGRLMVPIDCLYKTFFSGFDYERVNVFSKSRRGLDMQKYLSFPRLKYVDLGDRKKFMKVVKRQTFTEFLYNLMLFYPDIVSISCHSLQPFSPILPISLPQHRYFMSYNIKHIDLIGLMSYVQYCLPQPLCQPKGSIDTKSILLSFKKLQHLTLCHCASINTSDENIKEYAKFAENWLPKFGCKNFTIHVPFTPSEDIRNGQFLSLYIPLFSRIGQSLCALHFHLHVSIDLSEICQLISLCPNLELLEIRLLAEVNICSKTNFNIQRLPRLTSLSFASAAVLDTDSVNTLVERLITSAPILTSLELMLAYRPCAWLMEMAGNKILVGIRTLRLSFSARSLSKWIPNQSMNQVDTSFYVLLIELLPNLEVLMLGMLHNYVFNQIRMIYHTSNLKIIARGKPYIGYALLTPK</sequence>
<accession>A0AAW0XF43</accession>